<dbReference type="SUPFAM" id="SSF46785">
    <property type="entry name" value="Winged helix' DNA-binding domain"/>
    <property type="match status" value="1"/>
</dbReference>
<dbReference type="Proteomes" id="UP000051749">
    <property type="component" value="Unassembled WGS sequence"/>
</dbReference>
<gene>
    <name evidence="1" type="ORF">IV87_GL000982</name>
</gene>
<sequence length="166" mass="18889">MYVQALTRGSDQMKLDFSVAVHSLFYLEENSPRKIASRELAGCLDLNAVVIRNILSVLHKKGYIEGTVGKNGGYQLKRKLADINVGELYDVTIPPTISYARFITGKSEGIKKDDHISNNMSETLTDLFTLADDQYRAFYHRFTLADLKQDLYHHGYVKQLIKNNDK</sequence>
<dbReference type="InterPro" id="IPR000944">
    <property type="entry name" value="Tscrpt_reg_Rrf2"/>
</dbReference>
<dbReference type="PROSITE" id="PS51197">
    <property type="entry name" value="HTH_RRF2_2"/>
    <property type="match status" value="1"/>
</dbReference>
<organism evidence="1 2">
    <name type="scientific">Pediococcus ethanolidurans</name>
    <dbReference type="NCBI Taxonomy" id="319653"/>
    <lineage>
        <taxon>Bacteria</taxon>
        <taxon>Bacillati</taxon>
        <taxon>Bacillota</taxon>
        <taxon>Bacilli</taxon>
        <taxon>Lactobacillales</taxon>
        <taxon>Lactobacillaceae</taxon>
        <taxon>Pediococcus</taxon>
    </lineage>
</organism>
<protein>
    <submittedName>
        <fullName evidence="1">Transcriptional regulator</fullName>
    </submittedName>
</protein>
<dbReference type="Pfam" id="PF02082">
    <property type="entry name" value="Rrf2"/>
    <property type="match status" value="1"/>
</dbReference>
<dbReference type="PANTHER" id="PTHR33221:SF15">
    <property type="entry name" value="HTH-TYPE TRANSCRIPTIONAL REGULATOR YWGB-RELATED"/>
    <property type="match status" value="1"/>
</dbReference>
<accession>A0A0R2K6F6</accession>
<comment type="caution">
    <text evidence="1">The sequence shown here is derived from an EMBL/GenBank/DDBJ whole genome shotgun (WGS) entry which is preliminary data.</text>
</comment>
<dbReference type="GO" id="GO:0003700">
    <property type="term" value="F:DNA-binding transcription factor activity"/>
    <property type="evidence" value="ECO:0007669"/>
    <property type="project" value="TreeGrafter"/>
</dbReference>
<dbReference type="PANTHER" id="PTHR33221">
    <property type="entry name" value="WINGED HELIX-TURN-HELIX TRANSCRIPTIONAL REGULATOR, RRF2 FAMILY"/>
    <property type="match status" value="1"/>
</dbReference>
<dbReference type="Gene3D" id="1.10.10.10">
    <property type="entry name" value="Winged helix-like DNA-binding domain superfamily/Winged helix DNA-binding domain"/>
    <property type="match status" value="1"/>
</dbReference>
<name>A0A0R2K6F6_9LACO</name>
<reference evidence="1 2" key="1">
    <citation type="journal article" date="2015" name="Genome Announc.">
        <title>Expanding the biotechnology potential of lactobacilli through comparative genomics of 213 strains and associated genera.</title>
        <authorList>
            <person name="Sun Z."/>
            <person name="Harris H.M."/>
            <person name="McCann A."/>
            <person name="Guo C."/>
            <person name="Argimon S."/>
            <person name="Zhang W."/>
            <person name="Yang X."/>
            <person name="Jeffery I.B."/>
            <person name="Cooney J.C."/>
            <person name="Kagawa T.F."/>
            <person name="Liu W."/>
            <person name="Song Y."/>
            <person name="Salvetti E."/>
            <person name="Wrobel A."/>
            <person name="Rasinkangas P."/>
            <person name="Parkhill J."/>
            <person name="Rea M.C."/>
            <person name="O'Sullivan O."/>
            <person name="Ritari J."/>
            <person name="Douillard F.P."/>
            <person name="Paul Ross R."/>
            <person name="Yang R."/>
            <person name="Briner A.E."/>
            <person name="Felis G.E."/>
            <person name="de Vos W.M."/>
            <person name="Barrangou R."/>
            <person name="Klaenhammer T.R."/>
            <person name="Caufield P.W."/>
            <person name="Cui Y."/>
            <person name="Zhang H."/>
            <person name="O'Toole P.W."/>
        </authorList>
    </citation>
    <scope>NUCLEOTIDE SEQUENCE [LARGE SCALE GENOMIC DNA]</scope>
    <source>
        <strain evidence="1 2">DSM 22301</strain>
    </source>
</reference>
<dbReference type="InterPro" id="IPR036388">
    <property type="entry name" value="WH-like_DNA-bd_sf"/>
</dbReference>
<proteinExistence type="predicted"/>
<dbReference type="GO" id="GO:0005829">
    <property type="term" value="C:cytosol"/>
    <property type="evidence" value="ECO:0007669"/>
    <property type="project" value="TreeGrafter"/>
</dbReference>
<evidence type="ECO:0000313" key="2">
    <source>
        <dbReference type="Proteomes" id="UP000051749"/>
    </source>
</evidence>
<dbReference type="AlphaFoldDB" id="A0A0R2K6F6"/>
<dbReference type="EMBL" id="JQBY01000020">
    <property type="protein sequence ID" value="KRN81773.1"/>
    <property type="molecule type" value="Genomic_DNA"/>
</dbReference>
<dbReference type="PATRIC" id="fig|319653.3.peg.993"/>
<dbReference type="InterPro" id="IPR036390">
    <property type="entry name" value="WH_DNA-bd_sf"/>
</dbReference>
<dbReference type="STRING" id="319653.SAMN04487973_1196"/>
<evidence type="ECO:0000313" key="1">
    <source>
        <dbReference type="EMBL" id="KRN81773.1"/>
    </source>
</evidence>